<evidence type="ECO:0000313" key="3">
    <source>
        <dbReference type="Proteomes" id="UP000476055"/>
    </source>
</evidence>
<dbReference type="InterPro" id="IPR006675">
    <property type="entry name" value="HDIG_dom"/>
</dbReference>
<protein>
    <submittedName>
        <fullName evidence="2">HD domain-containing protein</fullName>
    </submittedName>
</protein>
<comment type="caution">
    <text evidence="2">The sequence shown here is derived from an EMBL/GenBank/DDBJ whole genome shotgun (WGS) entry which is preliminary data.</text>
</comment>
<proteinExistence type="predicted"/>
<evidence type="ECO:0000259" key="1">
    <source>
        <dbReference type="Pfam" id="PF01966"/>
    </source>
</evidence>
<feature type="domain" description="HD" evidence="1">
    <location>
        <begin position="30"/>
        <end position="95"/>
    </location>
</feature>
<dbReference type="InterPro" id="IPR003607">
    <property type="entry name" value="HD/PDEase_dom"/>
</dbReference>
<dbReference type="Pfam" id="PF01966">
    <property type="entry name" value="HD"/>
    <property type="match status" value="1"/>
</dbReference>
<dbReference type="SUPFAM" id="SSF109604">
    <property type="entry name" value="HD-domain/PDEase-like"/>
    <property type="match status" value="1"/>
</dbReference>
<dbReference type="Proteomes" id="UP000476055">
    <property type="component" value="Unassembled WGS sequence"/>
</dbReference>
<dbReference type="AlphaFoldDB" id="A0A6L5YKV7"/>
<dbReference type="InterPro" id="IPR006674">
    <property type="entry name" value="HD_domain"/>
</dbReference>
<accession>A0A6L5YKV7</accession>
<dbReference type="CDD" id="cd00077">
    <property type="entry name" value="HDc"/>
    <property type="match status" value="1"/>
</dbReference>
<gene>
    <name evidence="2" type="ORF">FYJ59_10150</name>
</gene>
<reference evidence="2 3" key="1">
    <citation type="submission" date="2019-08" db="EMBL/GenBank/DDBJ databases">
        <title>In-depth cultivation of the pig gut microbiome towards novel bacterial diversity and tailored functional studies.</title>
        <authorList>
            <person name="Wylensek D."/>
            <person name="Hitch T.C.A."/>
            <person name="Clavel T."/>
        </authorList>
    </citation>
    <scope>NUCLEOTIDE SEQUENCE [LARGE SCALE GENOMIC DNA]</scope>
    <source>
        <strain evidence="2 3">WCA3-601-WT-6H</strain>
    </source>
</reference>
<dbReference type="NCBIfam" id="TIGR00277">
    <property type="entry name" value="HDIG"/>
    <property type="match status" value="1"/>
</dbReference>
<name>A0A6L5YKV7_9FIRM</name>
<organism evidence="2 3">
    <name type="scientific">Waltera intestinalis</name>
    <dbReference type="NCBI Taxonomy" id="2606635"/>
    <lineage>
        <taxon>Bacteria</taxon>
        <taxon>Bacillati</taxon>
        <taxon>Bacillota</taxon>
        <taxon>Clostridia</taxon>
        <taxon>Lachnospirales</taxon>
        <taxon>Lachnospiraceae</taxon>
        <taxon>Waltera</taxon>
    </lineage>
</organism>
<evidence type="ECO:0000313" key="2">
    <source>
        <dbReference type="EMBL" id="MST58593.1"/>
    </source>
</evidence>
<sequence>MKINREKALVAFKEYTDRYDSSRDMIRLKIEHTYRVCGLCRQIARSLDLPEEDVDIAWLTGLLHDVGRFEQQRVYGTFIDADSIDHAKYGARILFGRTWEQKTGLASGGEESLPDGIQADAGINIRDFVEDASEDELLWTAVFYHSAYRIPEGLDKRTAMFCHILRDADKIDILKVNVEFPLEEIYNVDTEVLYQEEVTPEVLQSFDEEHAVLRSLKKTAVDNVVGHISLVYELVYPESCRIVKQQGYLDQLMNFESRNPHTRKQFEHIREHMGKYLAAK</sequence>
<dbReference type="RefSeq" id="WP_154496769.1">
    <property type="nucleotide sequence ID" value="NZ_VUMU01000012.1"/>
</dbReference>
<dbReference type="EMBL" id="VUMU01000012">
    <property type="protein sequence ID" value="MST58593.1"/>
    <property type="molecule type" value="Genomic_DNA"/>
</dbReference>
<keyword evidence="3" id="KW-1185">Reference proteome</keyword>
<dbReference type="Gene3D" id="1.10.3210.10">
    <property type="entry name" value="Hypothetical protein af1432"/>
    <property type="match status" value="1"/>
</dbReference>